<comment type="subcellular location">
    <subcellularLocation>
        <location evidence="1">Membrane</location>
        <topology evidence="1">Multi-pass membrane protein</topology>
    </subcellularLocation>
</comment>
<evidence type="ECO:0000256" key="3">
    <source>
        <dbReference type="ARBA" id="ARBA00022679"/>
    </source>
</evidence>
<dbReference type="Proteomes" id="UP000229966">
    <property type="component" value="Unassembled WGS sequence"/>
</dbReference>
<evidence type="ECO:0000256" key="6">
    <source>
        <dbReference type="ARBA" id="ARBA00023136"/>
    </source>
</evidence>
<comment type="caution">
    <text evidence="9">The sequence shown here is derived from an EMBL/GenBank/DDBJ whole genome shotgun (WGS) entry which is preliminary data.</text>
</comment>
<evidence type="ECO:0000313" key="10">
    <source>
        <dbReference type="Proteomes" id="UP000229966"/>
    </source>
</evidence>
<evidence type="ECO:0000259" key="8">
    <source>
        <dbReference type="Pfam" id="PF02397"/>
    </source>
</evidence>
<dbReference type="AlphaFoldDB" id="A0A2M7CIW2"/>
<feature type="transmembrane region" description="Helical" evidence="7">
    <location>
        <begin position="261"/>
        <end position="285"/>
    </location>
</feature>
<keyword evidence="3" id="KW-0808">Transferase</keyword>
<sequence length="449" mass="52198">MKRSKILFSALKVPFDYMFVVGAFMLAYFTRLQTDYDYIWNFNEFLKFTLVMAPIWILFFALQKLYIPSEKGHTFEEASRIIIGSLAATLISISYIFLSRTDFFSRLIIFYALAYSILLISTYRIVANLLQSYLYKFDIGVIRLAIIGNRGIAKLVINNLKTDLSWGYKIIKTLDHNALEKIQSVITSNIDEVIMADPYASDKQITRILNYCAERGIGFKVIPNLFRAQTAKVDLQLIAGIPMIEYQRTPLFGWGGIYKRIFDIITSIILLIILSPIYFLAVIGVKLSSPNGPILFRQKRVGLGRQFSFLKFRTMNPDAHKLHKKYIKKYGNMFKLKNDPRIYPLGKFLRKFSIDELPQIFNVLKGDMSLIGPRPPMPEEVEHYNEWQRKRLGVKPGITGLWQVSGRSNVDFDEWVRLDIYYIENWTLWLDFVILLKTIWVVVRGRGAY</sequence>
<dbReference type="GO" id="GO:0016020">
    <property type="term" value="C:membrane"/>
    <property type="evidence" value="ECO:0007669"/>
    <property type="project" value="UniProtKB-SubCell"/>
</dbReference>
<dbReference type="Pfam" id="PF13727">
    <property type="entry name" value="CoA_binding_3"/>
    <property type="match status" value="1"/>
</dbReference>
<feature type="transmembrane region" description="Helical" evidence="7">
    <location>
        <begin position="7"/>
        <end position="28"/>
    </location>
</feature>
<dbReference type="PANTHER" id="PTHR30576">
    <property type="entry name" value="COLANIC BIOSYNTHESIS UDP-GLUCOSE LIPID CARRIER TRANSFERASE"/>
    <property type="match status" value="1"/>
</dbReference>
<evidence type="ECO:0000313" key="9">
    <source>
        <dbReference type="EMBL" id="PIV25568.1"/>
    </source>
</evidence>
<feature type="domain" description="Bacterial sugar transferase" evidence="8">
    <location>
        <begin position="259"/>
        <end position="443"/>
    </location>
</feature>
<name>A0A2M7CIW2_9BACT</name>
<comment type="similarity">
    <text evidence="2">Belongs to the bacterial sugar transferase family.</text>
</comment>
<dbReference type="InterPro" id="IPR003362">
    <property type="entry name" value="Bact_transf"/>
</dbReference>
<dbReference type="GO" id="GO:0016780">
    <property type="term" value="F:phosphotransferase activity, for other substituted phosphate groups"/>
    <property type="evidence" value="ECO:0007669"/>
    <property type="project" value="TreeGrafter"/>
</dbReference>
<feature type="transmembrane region" description="Helical" evidence="7">
    <location>
        <begin position="78"/>
        <end position="97"/>
    </location>
</feature>
<proteinExistence type="inferred from homology"/>
<feature type="transmembrane region" description="Helical" evidence="7">
    <location>
        <begin position="103"/>
        <end position="126"/>
    </location>
</feature>
<reference evidence="10" key="1">
    <citation type="submission" date="2017-09" db="EMBL/GenBank/DDBJ databases">
        <title>Depth-based differentiation of microbial function through sediment-hosted aquifers and enrichment of novel symbionts in the deep terrestrial subsurface.</title>
        <authorList>
            <person name="Probst A.J."/>
            <person name="Ladd B."/>
            <person name="Jarett J.K."/>
            <person name="Geller-Mcgrath D.E."/>
            <person name="Sieber C.M.K."/>
            <person name="Emerson J.B."/>
            <person name="Anantharaman K."/>
            <person name="Thomas B.C."/>
            <person name="Malmstrom R."/>
            <person name="Stieglmeier M."/>
            <person name="Klingl A."/>
            <person name="Woyke T."/>
            <person name="Ryan C.M."/>
            <person name="Banfield J.F."/>
        </authorList>
    </citation>
    <scope>NUCLEOTIDE SEQUENCE [LARGE SCALE GENOMIC DNA]</scope>
</reference>
<evidence type="ECO:0000256" key="4">
    <source>
        <dbReference type="ARBA" id="ARBA00022692"/>
    </source>
</evidence>
<organism evidence="9 10">
    <name type="scientific">Candidatus Berkelbacteria bacterium CG03_land_8_20_14_0_80_40_36</name>
    <dbReference type="NCBI Taxonomy" id="1974509"/>
    <lineage>
        <taxon>Bacteria</taxon>
        <taxon>Candidatus Berkelbacteria</taxon>
    </lineage>
</organism>
<feature type="transmembrane region" description="Helical" evidence="7">
    <location>
        <begin position="48"/>
        <end position="66"/>
    </location>
</feature>
<dbReference type="PANTHER" id="PTHR30576:SF10">
    <property type="entry name" value="SLL5057 PROTEIN"/>
    <property type="match status" value="1"/>
</dbReference>
<accession>A0A2M7CIW2</accession>
<keyword evidence="6 7" id="KW-0472">Membrane</keyword>
<evidence type="ECO:0000256" key="2">
    <source>
        <dbReference type="ARBA" id="ARBA00006464"/>
    </source>
</evidence>
<dbReference type="NCBIfam" id="TIGR03025">
    <property type="entry name" value="EPS_sugtrans"/>
    <property type="match status" value="1"/>
</dbReference>
<dbReference type="Gene3D" id="3.40.50.720">
    <property type="entry name" value="NAD(P)-binding Rossmann-like Domain"/>
    <property type="match status" value="1"/>
</dbReference>
<gene>
    <name evidence="9" type="ORF">COS38_00810</name>
</gene>
<dbReference type="Pfam" id="PF02397">
    <property type="entry name" value="Bac_transf"/>
    <property type="match status" value="1"/>
</dbReference>
<keyword evidence="5 7" id="KW-1133">Transmembrane helix</keyword>
<keyword evidence="4 7" id="KW-0812">Transmembrane</keyword>
<protein>
    <recommendedName>
        <fullName evidence="8">Bacterial sugar transferase domain-containing protein</fullName>
    </recommendedName>
</protein>
<dbReference type="InterPro" id="IPR017475">
    <property type="entry name" value="EPS_sugar_tfrase"/>
</dbReference>
<evidence type="ECO:0000256" key="5">
    <source>
        <dbReference type="ARBA" id="ARBA00022989"/>
    </source>
</evidence>
<evidence type="ECO:0000256" key="1">
    <source>
        <dbReference type="ARBA" id="ARBA00004141"/>
    </source>
</evidence>
<dbReference type="EMBL" id="PEUM01000022">
    <property type="protein sequence ID" value="PIV25568.1"/>
    <property type="molecule type" value="Genomic_DNA"/>
</dbReference>
<evidence type="ECO:0000256" key="7">
    <source>
        <dbReference type="SAM" id="Phobius"/>
    </source>
</evidence>